<sequence>MNDGRTGPGEPGGSLLARLKRRLRPGAAATAGTAPAQAAAQAKGRGRSRKGRYTLVIPTYDRPDLLDRLLSYLARRGADFPILVLDSSPEPAAARNAERCAADPAVTRLAYPADTEPYAKVSDGLRAVATPFMSFCADDDVLLLSALDACLEVLEQRPGAAAAHGSYLNFSDGPDLFAMEYLVYRGPSVEGADPLARLQAQFAGYEAVYYAVMRTEVARRAFMRTPDMETTLGKELLSGALTVVQGDVVRLPMLYYARSTGQSYSYSNWHPHQILARDPALLFREYGRFRQILADGITGTTGWPGRREDLDAALDMVFLNYMKGFLDPRVLDLIGRDRAAGMDGEAVIADIWETFVSHASRTRHPETPLFPEGGTGFGPDGFRAGQTIHDYVFDGQSVAGPRRTKLYFECVFPDLAPPAVLDGPAVQRFIEEVSAY</sequence>
<reference evidence="3" key="1">
    <citation type="journal article" date="2019" name="Int. J. Syst. Evol. Microbiol.">
        <title>The Global Catalogue of Microorganisms (GCM) 10K type strain sequencing project: providing services to taxonomists for standard genome sequencing and annotation.</title>
        <authorList>
            <consortium name="The Broad Institute Genomics Platform"/>
            <consortium name="The Broad Institute Genome Sequencing Center for Infectious Disease"/>
            <person name="Wu L."/>
            <person name="Ma J."/>
        </authorList>
    </citation>
    <scope>NUCLEOTIDE SEQUENCE [LARGE SCALE GENOMIC DNA]</scope>
    <source>
        <strain evidence="3">KCTC 42964</strain>
    </source>
</reference>
<gene>
    <name evidence="2" type="ORF">ACFOGJ_07935</name>
</gene>
<evidence type="ECO:0000256" key="1">
    <source>
        <dbReference type="SAM" id="MobiDB-lite"/>
    </source>
</evidence>
<feature type="region of interest" description="Disordered" evidence="1">
    <location>
        <begin position="26"/>
        <end position="46"/>
    </location>
</feature>
<comment type="caution">
    <text evidence="2">The sequence shown here is derived from an EMBL/GenBank/DDBJ whole genome shotgun (WGS) entry which is preliminary data.</text>
</comment>
<dbReference type="EMBL" id="JBHRTR010000020">
    <property type="protein sequence ID" value="MFC3227153.1"/>
    <property type="molecule type" value="Genomic_DNA"/>
</dbReference>
<organism evidence="2 3">
    <name type="scientific">Marinibaculum pumilum</name>
    <dbReference type="NCBI Taxonomy" id="1766165"/>
    <lineage>
        <taxon>Bacteria</taxon>
        <taxon>Pseudomonadati</taxon>
        <taxon>Pseudomonadota</taxon>
        <taxon>Alphaproteobacteria</taxon>
        <taxon>Rhodospirillales</taxon>
        <taxon>Rhodospirillaceae</taxon>
        <taxon>Marinibaculum</taxon>
    </lineage>
</organism>
<dbReference type="SUPFAM" id="SSF53448">
    <property type="entry name" value="Nucleotide-diphospho-sugar transferases"/>
    <property type="match status" value="1"/>
</dbReference>
<dbReference type="RefSeq" id="WP_379899314.1">
    <property type="nucleotide sequence ID" value="NZ_JBHRTR010000020.1"/>
</dbReference>
<evidence type="ECO:0000313" key="3">
    <source>
        <dbReference type="Proteomes" id="UP001595528"/>
    </source>
</evidence>
<dbReference type="InterPro" id="IPR029044">
    <property type="entry name" value="Nucleotide-diphossugar_trans"/>
</dbReference>
<dbReference type="CDD" id="cd00761">
    <property type="entry name" value="Glyco_tranf_GTA_type"/>
    <property type="match status" value="1"/>
</dbReference>
<name>A0ABV7KXN0_9PROT</name>
<keyword evidence="3" id="KW-1185">Reference proteome</keyword>
<evidence type="ECO:0000313" key="2">
    <source>
        <dbReference type="EMBL" id="MFC3227153.1"/>
    </source>
</evidence>
<proteinExistence type="predicted"/>
<feature type="compositionally biased region" description="Low complexity" evidence="1">
    <location>
        <begin position="26"/>
        <end position="43"/>
    </location>
</feature>
<accession>A0ABV7KXN0</accession>
<dbReference type="NCBIfam" id="TIGR04440">
    <property type="entry name" value="glyco_TIGR04440"/>
    <property type="match status" value="1"/>
</dbReference>
<protein>
    <submittedName>
        <fullName evidence="2">TIGR00180 family glycosyltransferase</fullName>
    </submittedName>
</protein>
<dbReference type="Proteomes" id="UP001595528">
    <property type="component" value="Unassembled WGS sequence"/>
</dbReference>
<dbReference type="Gene3D" id="3.90.550.10">
    <property type="entry name" value="Spore Coat Polysaccharide Biosynthesis Protein SpsA, Chain A"/>
    <property type="match status" value="1"/>
</dbReference>
<dbReference type="InterPro" id="IPR031042">
    <property type="entry name" value="Glyco_TIGR04440"/>
</dbReference>